<feature type="compositionally biased region" description="Basic and acidic residues" evidence="1">
    <location>
        <begin position="1"/>
        <end position="16"/>
    </location>
</feature>
<feature type="compositionally biased region" description="Basic and acidic residues" evidence="1">
    <location>
        <begin position="644"/>
        <end position="653"/>
    </location>
</feature>
<feature type="region of interest" description="Disordered" evidence="1">
    <location>
        <begin position="1"/>
        <end position="303"/>
    </location>
</feature>
<sequence>MERDASNKLPAKDDSPAARANGRFTSPLVINSASRRRSLFSRPRSSGDDATEGPADAPQPQTVGDGSFDSKSGSAGQTKIPRPSQRSSQSRRPFTLSDAYRMAEEEEAAQGSPSPAPRAWRSRRDPSDGKLQKAPYPGSAEPQRRVRQNAKPAELRREGTASSVDSIGSQSQRSDVSGSDFENKLRQHALDQGNADYSPQRGSGLFSKSRLGFRISETAKDLARKTSRNSLEGDSPSRSGKSSPSNSWLGRRLSAKRTESDSPVKGPTSSDQDLRSPHVSGPDSFTRPATVPPDYRSPEKSFAWQADEDFTAGDLQVSNSPRVVIGRSNTKIDEIRALEAEFGQPSSNPPLPQTRNTKLDEIRALEIEMEAKLADESPEFTEHGNSRESRSEKGDKLQRNWQASAPSTKVDELRSREIESLSRRALATARLDEIRERQASEQSRSPSPEAVRKASKDPIRSLSPTAAQVDQGPNSAADLARLPVDEAVVLDASSNEKDSKNGDHEANNSEGGERQALHGQTSRLRGDSRDVLRRLALATSTSPSSEQQTFRDRDIIDDGSDPAKQKKADSAKTDVRLTVGFVGLQRDSSAESLSDKRSNFAHSDSDPIERIEAERNLFALMENHSERGSLRAPSPTSEPETVEETPRPAKPDPDPLTQPTPRVVGAFVDTPLVVKFEGSGDTGTSAATKSNQTAPVPTSNDGPPVATELAVARRSDGADAAEGIRASISRGRKAAISSRNPRVTLSTRGDRTQGRSSSVGRRAKSLSRARKPLINSARPPTVKDDLLEIQRTSQVDDSTLDDFAELLRAPKAGGAEVKGPGTRLRQGLDGLSNTQEELEAYDRMSKSLTTGLLGIRTAKQGIERLEDKVSHVETKSVQTDTKHTAEVTPEHDQEKCTICQGGSQDDAATYVRFPFPRLWHSQPKFKFTLFGLVLFVLSLWYIAESAMCHFYCKPMVCYPGRPCDWSPDDPLWGYSIPSKLDEWLTGGHGKALARQLRPELADWVADIWDAATGTDITTINTSRYSWDQKRQHRRRLMKRGLVKAMADRPEDREKVKAWKAARLVKERTESARAMGYMARGDEESMANDETI</sequence>
<gene>
    <name evidence="2" type="ORF">QBC47DRAFT_376385</name>
</gene>
<evidence type="ECO:0000313" key="2">
    <source>
        <dbReference type="EMBL" id="KAK1757567.1"/>
    </source>
</evidence>
<feature type="compositionally biased region" description="Polar residues" evidence="1">
    <location>
        <begin position="737"/>
        <end position="747"/>
    </location>
</feature>
<feature type="region of interest" description="Disordered" evidence="1">
    <location>
        <begin position="678"/>
        <end position="781"/>
    </location>
</feature>
<feature type="compositionally biased region" description="Low complexity" evidence="1">
    <location>
        <begin position="81"/>
        <end position="93"/>
    </location>
</feature>
<feature type="compositionally biased region" description="Polar residues" evidence="1">
    <location>
        <begin position="682"/>
        <end position="701"/>
    </location>
</feature>
<feature type="compositionally biased region" description="Basic and acidic residues" evidence="1">
    <location>
        <begin position="524"/>
        <end position="533"/>
    </location>
</feature>
<accession>A0AAJ0BIN5</accession>
<comment type="caution">
    <text evidence="2">The sequence shown here is derived from an EMBL/GenBank/DDBJ whole genome shotgun (WGS) entry which is preliminary data.</text>
</comment>
<feature type="compositionally biased region" description="Basic and acidic residues" evidence="1">
    <location>
        <begin position="549"/>
        <end position="575"/>
    </location>
</feature>
<proteinExistence type="predicted"/>
<feature type="compositionally biased region" description="Basic and acidic residues" evidence="1">
    <location>
        <begin position="593"/>
        <end position="615"/>
    </location>
</feature>
<feature type="compositionally biased region" description="Basic and acidic residues" evidence="1">
    <location>
        <begin position="450"/>
        <end position="459"/>
    </location>
</feature>
<feature type="compositionally biased region" description="Polar residues" evidence="1">
    <location>
        <begin position="538"/>
        <end position="548"/>
    </location>
</feature>
<feature type="compositionally biased region" description="Basic and acidic residues" evidence="1">
    <location>
        <begin position="494"/>
        <end position="516"/>
    </location>
</feature>
<protein>
    <submittedName>
        <fullName evidence="2">Uncharacterized protein</fullName>
    </submittedName>
</protein>
<reference evidence="2" key="1">
    <citation type="submission" date="2023-06" db="EMBL/GenBank/DDBJ databases">
        <title>Genome-scale phylogeny and comparative genomics of the fungal order Sordariales.</title>
        <authorList>
            <consortium name="Lawrence Berkeley National Laboratory"/>
            <person name="Hensen N."/>
            <person name="Bonometti L."/>
            <person name="Westerberg I."/>
            <person name="Brannstrom I.O."/>
            <person name="Guillou S."/>
            <person name="Cros-Aarteil S."/>
            <person name="Calhoun S."/>
            <person name="Haridas S."/>
            <person name="Kuo A."/>
            <person name="Mondo S."/>
            <person name="Pangilinan J."/>
            <person name="Riley R."/>
            <person name="Labutti K."/>
            <person name="Andreopoulos B."/>
            <person name="Lipzen A."/>
            <person name="Chen C."/>
            <person name="Yanf M."/>
            <person name="Daum C."/>
            <person name="Ng V."/>
            <person name="Clum A."/>
            <person name="Steindorff A."/>
            <person name="Ohm R."/>
            <person name="Martin F."/>
            <person name="Silar P."/>
            <person name="Natvig D."/>
            <person name="Lalanne C."/>
            <person name="Gautier V."/>
            <person name="Ament-Velasquez S.L."/>
            <person name="Kruys A."/>
            <person name="Hutchinson M.I."/>
            <person name="Powell A.J."/>
            <person name="Barry K."/>
            <person name="Miller A.N."/>
            <person name="Grigoriev I.V."/>
            <person name="Debuchy R."/>
            <person name="Gladieux P."/>
            <person name="Thoren M.H."/>
            <person name="Johannesson H."/>
        </authorList>
    </citation>
    <scope>NUCLEOTIDE SEQUENCE</scope>
    <source>
        <strain evidence="2">PSN4</strain>
    </source>
</reference>
<feature type="compositionally biased region" description="Polar residues" evidence="1">
    <location>
        <begin position="160"/>
        <end position="177"/>
    </location>
</feature>
<keyword evidence="3" id="KW-1185">Reference proteome</keyword>
<evidence type="ECO:0000256" key="1">
    <source>
        <dbReference type="SAM" id="MobiDB-lite"/>
    </source>
</evidence>
<organism evidence="2 3">
    <name type="scientific">Echria macrotheca</name>
    <dbReference type="NCBI Taxonomy" id="438768"/>
    <lineage>
        <taxon>Eukaryota</taxon>
        <taxon>Fungi</taxon>
        <taxon>Dikarya</taxon>
        <taxon>Ascomycota</taxon>
        <taxon>Pezizomycotina</taxon>
        <taxon>Sordariomycetes</taxon>
        <taxon>Sordariomycetidae</taxon>
        <taxon>Sordariales</taxon>
        <taxon>Schizotheciaceae</taxon>
        <taxon>Echria</taxon>
    </lineage>
</organism>
<name>A0AAJ0BIN5_9PEZI</name>
<feature type="compositionally biased region" description="Basic residues" evidence="1">
    <location>
        <begin position="761"/>
        <end position="771"/>
    </location>
</feature>
<feature type="compositionally biased region" description="Basic and acidic residues" evidence="1">
    <location>
        <begin position="122"/>
        <end position="131"/>
    </location>
</feature>
<feature type="region of interest" description="Disordered" evidence="1">
    <location>
        <begin position="371"/>
        <end position="664"/>
    </location>
</feature>
<feature type="compositionally biased region" description="Polar residues" evidence="1">
    <location>
        <begin position="462"/>
        <end position="474"/>
    </location>
</feature>
<dbReference type="EMBL" id="MU839830">
    <property type="protein sequence ID" value="KAK1757567.1"/>
    <property type="molecule type" value="Genomic_DNA"/>
</dbReference>
<dbReference type="Proteomes" id="UP001239445">
    <property type="component" value="Unassembled WGS sequence"/>
</dbReference>
<feature type="compositionally biased region" description="Basic and acidic residues" evidence="1">
    <location>
        <begin position="430"/>
        <end position="439"/>
    </location>
</feature>
<evidence type="ECO:0000313" key="3">
    <source>
        <dbReference type="Proteomes" id="UP001239445"/>
    </source>
</evidence>
<feature type="compositionally biased region" description="Polar residues" evidence="1">
    <location>
        <begin position="59"/>
        <end position="77"/>
    </location>
</feature>
<feature type="compositionally biased region" description="Low complexity" evidence="1">
    <location>
        <begin position="236"/>
        <end position="247"/>
    </location>
</feature>
<feature type="compositionally biased region" description="Basic and acidic residues" evidence="1">
    <location>
        <begin position="409"/>
        <end position="422"/>
    </location>
</feature>
<dbReference type="AlphaFoldDB" id="A0AAJ0BIN5"/>
<feature type="compositionally biased region" description="Basic and acidic residues" evidence="1">
    <location>
        <begin position="371"/>
        <end position="398"/>
    </location>
</feature>